<gene>
    <name evidence="1" type="ORF">KPL78_06520</name>
</gene>
<evidence type="ECO:0000313" key="1">
    <source>
        <dbReference type="EMBL" id="MBW6397492.1"/>
    </source>
</evidence>
<organism evidence="1 2">
    <name type="scientific">Roseomonas alba</name>
    <dbReference type="NCBI Taxonomy" id="2846776"/>
    <lineage>
        <taxon>Bacteria</taxon>
        <taxon>Pseudomonadati</taxon>
        <taxon>Pseudomonadota</taxon>
        <taxon>Alphaproteobacteria</taxon>
        <taxon>Acetobacterales</taxon>
        <taxon>Roseomonadaceae</taxon>
        <taxon>Roseomonas</taxon>
    </lineage>
</organism>
<name>A0ABS7A597_9PROT</name>
<comment type="caution">
    <text evidence="1">The sequence shown here is derived from an EMBL/GenBank/DDBJ whole genome shotgun (WGS) entry which is preliminary data.</text>
</comment>
<dbReference type="EMBL" id="JAHYBZ010000002">
    <property type="protein sequence ID" value="MBW6397492.1"/>
    <property type="molecule type" value="Genomic_DNA"/>
</dbReference>
<dbReference type="Proteomes" id="UP001196565">
    <property type="component" value="Unassembled WGS sequence"/>
</dbReference>
<keyword evidence="2" id="KW-1185">Reference proteome</keyword>
<protein>
    <submittedName>
        <fullName evidence="1">Uncharacterized protein</fullName>
    </submittedName>
</protein>
<sequence length="126" mass="12972">MNTFASMFEKASGGSRRLSSLNVREISVVGVPAVPGAQIGIAKGGDPVQHVVALAKAYEPTGEVAEAIRLAKAGATMPRSYWQSQFQELVKSFVVPGSVPPATATHLALAHPGGLALHRATLAATA</sequence>
<accession>A0ABS7A597</accession>
<reference evidence="1 2" key="1">
    <citation type="submission" date="2021-07" db="EMBL/GenBank/DDBJ databases">
        <authorList>
            <person name="So Y."/>
        </authorList>
    </citation>
    <scope>NUCLEOTIDE SEQUENCE [LARGE SCALE GENOMIC DNA]</scope>
    <source>
        <strain evidence="1 2">HJA6</strain>
    </source>
</reference>
<dbReference type="RefSeq" id="WP_219762101.1">
    <property type="nucleotide sequence ID" value="NZ_JAHYBZ010000002.1"/>
</dbReference>
<proteinExistence type="predicted"/>
<evidence type="ECO:0000313" key="2">
    <source>
        <dbReference type="Proteomes" id="UP001196565"/>
    </source>
</evidence>